<dbReference type="Proteomes" id="UP001287286">
    <property type="component" value="Unassembled WGS sequence"/>
</dbReference>
<proteinExistence type="predicted"/>
<organism evidence="2 3">
    <name type="scientific">Purpureocillium lilacinum</name>
    <name type="common">Paecilomyces lilacinus</name>
    <dbReference type="NCBI Taxonomy" id="33203"/>
    <lineage>
        <taxon>Eukaryota</taxon>
        <taxon>Fungi</taxon>
        <taxon>Dikarya</taxon>
        <taxon>Ascomycota</taxon>
        <taxon>Pezizomycotina</taxon>
        <taxon>Sordariomycetes</taxon>
        <taxon>Hypocreomycetidae</taxon>
        <taxon>Hypocreales</taxon>
        <taxon>Ophiocordycipitaceae</taxon>
        <taxon>Purpureocillium</taxon>
    </lineage>
</organism>
<comment type="caution">
    <text evidence="2">The sequence shown here is derived from an EMBL/GenBank/DDBJ whole genome shotgun (WGS) entry which is preliminary data.</text>
</comment>
<name>A0ABR0C400_PURLI</name>
<keyword evidence="3" id="KW-1185">Reference proteome</keyword>
<evidence type="ECO:0000313" key="2">
    <source>
        <dbReference type="EMBL" id="KAK4090930.1"/>
    </source>
</evidence>
<evidence type="ECO:0008006" key="4">
    <source>
        <dbReference type="Google" id="ProtNLM"/>
    </source>
</evidence>
<dbReference type="PANTHER" id="PTHR37845:SF1">
    <property type="entry name" value="SEQUENCE ORPHAN"/>
    <property type="match status" value="1"/>
</dbReference>
<evidence type="ECO:0000256" key="1">
    <source>
        <dbReference type="SAM" id="MobiDB-lite"/>
    </source>
</evidence>
<reference evidence="2 3" key="1">
    <citation type="journal article" date="2024" name="Microbiol. Resour. Announc.">
        <title>Genome annotations for the ascomycete fungi Trichoderma harzianum, Trichoderma aggressivum, and Purpureocillium lilacinum.</title>
        <authorList>
            <person name="Beijen E.P.W."/>
            <person name="Ohm R.A."/>
        </authorList>
    </citation>
    <scope>NUCLEOTIDE SEQUENCE [LARGE SCALE GENOMIC DNA]</scope>
    <source>
        <strain evidence="2 3">CBS 150709</strain>
    </source>
</reference>
<dbReference type="EMBL" id="JAWRVI010000013">
    <property type="protein sequence ID" value="KAK4090930.1"/>
    <property type="molecule type" value="Genomic_DNA"/>
</dbReference>
<protein>
    <recommendedName>
        <fullName evidence="4">Sequence orphan</fullName>
    </recommendedName>
</protein>
<sequence>MQCKAMRHPAEVVSTETWKPHPFPPARLQGCPGVSRCPSFPLVRALSHAYAGPARPFFISDLGAVLVRSSLHYYYTSPAIRRRRHCNPRAHLRASRPSIFSGAVTKTLRHSVVLVAGCNVHPRWDLSRLPNPEPARAEEKQPSNAPAPVLLLLLQIAQQRIIASAAPAHTTPPPSTWGSFKPATPFYSPFVRAVCAAAPLRGIISDPAMKTSPDDDAAAAGAAALGAAPSQSALSVMASRTAPASLPSSAKQPLQEKERQKQQWNTKNLPARLAADLASATTAGALIAPIISIIDRSIMENASGRAASLSASLRASLAALLTRPRSVLFSRPTSLVLLLYAGTYLTANALDTFTSVARARPASAVSAGPAKFAASSAANVALCVYKDRQFVRLFGAVSSAASSARPVPLPCYALFTLRDCITIFASFNLPPLLAPRIDQRLSSDLRRHISGLTAAQFLAPAAVQLVSTPLHLLGLDLYNRPSAATGQLPGPSWRDRWAAVRANWLVSAAARVCRIVPAFGVGGVVNTKVRRGLMERLE</sequence>
<dbReference type="InterPro" id="IPR038781">
    <property type="entry name" value="C365.16-ike"/>
</dbReference>
<feature type="region of interest" description="Disordered" evidence="1">
    <location>
        <begin position="245"/>
        <end position="265"/>
    </location>
</feature>
<gene>
    <name evidence="2" type="ORF">Purlil1_4510</name>
</gene>
<dbReference type="PANTHER" id="PTHR37845">
    <property type="entry name" value="SEQUENCE ORPHAN"/>
    <property type="match status" value="1"/>
</dbReference>
<accession>A0ABR0C400</accession>
<evidence type="ECO:0000313" key="3">
    <source>
        <dbReference type="Proteomes" id="UP001287286"/>
    </source>
</evidence>